<organism evidence="2 3">
    <name type="scientific">Hericium alpestre</name>
    <dbReference type="NCBI Taxonomy" id="135208"/>
    <lineage>
        <taxon>Eukaryota</taxon>
        <taxon>Fungi</taxon>
        <taxon>Dikarya</taxon>
        <taxon>Basidiomycota</taxon>
        <taxon>Agaricomycotina</taxon>
        <taxon>Agaricomycetes</taxon>
        <taxon>Russulales</taxon>
        <taxon>Hericiaceae</taxon>
        <taxon>Hericium</taxon>
    </lineage>
</organism>
<sequence length="232" mass="27045">MASPDSFDAKPILSYLALPPNYTPSPADAPIDFLERHLYQLAPEILRRFSSITTPRQRAVLAAVRNRRFRFVNADPKELSLTFAKRQWPELWEGRERRGQVEGQEEKDWAEKEFLGGGVKSHVGKLGSLLGGYEEEREAERIRSVRREQAMHDEFIPEEDDESDEEEDESAPVPPEPESLEEIQGVFLRRIRERFIYGLLSTDLYDSVDWDDTWDGNNQDDEDRWFAEEEEI</sequence>
<dbReference type="Proteomes" id="UP000298061">
    <property type="component" value="Unassembled WGS sequence"/>
</dbReference>
<feature type="compositionally biased region" description="Acidic residues" evidence="1">
    <location>
        <begin position="156"/>
        <end position="170"/>
    </location>
</feature>
<accession>A0A4Z0A9N8</accession>
<name>A0A4Z0A9N8_9AGAM</name>
<evidence type="ECO:0000256" key="1">
    <source>
        <dbReference type="SAM" id="MobiDB-lite"/>
    </source>
</evidence>
<keyword evidence="3" id="KW-1185">Reference proteome</keyword>
<evidence type="ECO:0000313" key="2">
    <source>
        <dbReference type="EMBL" id="TFY83057.1"/>
    </source>
</evidence>
<dbReference type="STRING" id="135208.A0A4Z0A9N8"/>
<dbReference type="AlphaFoldDB" id="A0A4Z0A9N8"/>
<feature type="region of interest" description="Disordered" evidence="1">
    <location>
        <begin position="148"/>
        <end position="181"/>
    </location>
</feature>
<comment type="caution">
    <text evidence="2">The sequence shown here is derived from an EMBL/GenBank/DDBJ whole genome shotgun (WGS) entry which is preliminary data.</text>
</comment>
<protein>
    <recommendedName>
        <fullName evidence="4">CCD97-like C-terminal domain-containing protein</fullName>
    </recommendedName>
</protein>
<proteinExistence type="predicted"/>
<feature type="region of interest" description="Disordered" evidence="1">
    <location>
        <begin position="210"/>
        <end position="232"/>
    </location>
</feature>
<evidence type="ECO:0000313" key="3">
    <source>
        <dbReference type="Proteomes" id="UP000298061"/>
    </source>
</evidence>
<dbReference type="EMBL" id="SFCI01000056">
    <property type="protein sequence ID" value="TFY83057.1"/>
    <property type="molecule type" value="Genomic_DNA"/>
</dbReference>
<reference evidence="2 3" key="1">
    <citation type="submission" date="2019-02" db="EMBL/GenBank/DDBJ databases">
        <title>Genome sequencing of the rare red list fungi Hericium alpestre (H. flagellum).</title>
        <authorList>
            <person name="Buettner E."/>
            <person name="Kellner H."/>
        </authorList>
    </citation>
    <scope>NUCLEOTIDE SEQUENCE [LARGE SCALE GENOMIC DNA]</scope>
    <source>
        <strain evidence="2 3">DSM 108284</strain>
    </source>
</reference>
<evidence type="ECO:0008006" key="4">
    <source>
        <dbReference type="Google" id="ProtNLM"/>
    </source>
</evidence>
<dbReference type="OrthoDB" id="3345311at2759"/>
<gene>
    <name evidence="2" type="ORF">EWM64_g955</name>
</gene>